<dbReference type="OrthoDB" id="4307003at2"/>
<reference evidence="3 4" key="2">
    <citation type="journal article" date="2010" name="Stand. Genomic Sci.">
        <title>Complete genome sequence of Nakamurella multipartita type strain (Y-104).</title>
        <authorList>
            <person name="Tice H."/>
            <person name="Mayilraj S."/>
            <person name="Sims D."/>
            <person name="Lapidus A."/>
            <person name="Nolan M."/>
            <person name="Lucas S."/>
            <person name="Glavina Del Rio T."/>
            <person name="Copeland A."/>
            <person name="Cheng J.F."/>
            <person name="Meincke L."/>
            <person name="Bruce D."/>
            <person name="Goodwin L."/>
            <person name="Pitluck S."/>
            <person name="Ivanova N."/>
            <person name="Mavromatis K."/>
            <person name="Ovchinnikova G."/>
            <person name="Pati A."/>
            <person name="Chen A."/>
            <person name="Palaniappan K."/>
            <person name="Land M."/>
            <person name="Hauser L."/>
            <person name="Chang Y.J."/>
            <person name="Jeffries C.D."/>
            <person name="Detter J.C."/>
            <person name="Brettin T."/>
            <person name="Rohde M."/>
            <person name="Goker M."/>
            <person name="Bristow J."/>
            <person name="Eisen J.A."/>
            <person name="Markowitz V."/>
            <person name="Hugenholtz P."/>
            <person name="Kyrpides N.C."/>
            <person name="Klenk H.P."/>
            <person name="Chen F."/>
        </authorList>
    </citation>
    <scope>NUCLEOTIDE SEQUENCE [LARGE SCALE GENOMIC DNA]</scope>
    <source>
        <strain evidence="4">ATCC 700099 / DSM 44233 / CIP 104796 / JCM 9543 / NBRC 105858 / Y-104</strain>
    </source>
</reference>
<keyword evidence="1" id="KW-0534">Nitrate assimilation</keyword>
<dbReference type="InParanoid" id="C8XAE8"/>
<gene>
    <name evidence="3" type="ordered locus">Namu_0902</name>
</gene>
<accession>C8XAE8</accession>
<dbReference type="KEGG" id="nml:Namu_0902"/>
<evidence type="ECO:0000256" key="1">
    <source>
        <dbReference type="ARBA" id="ARBA00023063"/>
    </source>
</evidence>
<dbReference type="PANTHER" id="PTHR43680:SF2">
    <property type="entry name" value="NITRATE REDUCTASE MOLYBDENUM COFACTOR ASSEMBLY CHAPERONE NARJ"/>
    <property type="match status" value="1"/>
</dbReference>
<dbReference type="GO" id="GO:0051082">
    <property type="term" value="F:unfolded protein binding"/>
    <property type="evidence" value="ECO:0007669"/>
    <property type="project" value="InterPro"/>
</dbReference>
<dbReference type="Gene3D" id="1.10.3480.10">
    <property type="entry name" value="TorD-like"/>
    <property type="match status" value="1"/>
</dbReference>
<protein>
    <submittedName>
        <fullName evidence="3">Nitrate reductase molybdenum cofactor assembly chaperone</fullName>
    </submittedName>
</protein>
<dbReference type="Pfam" id="PF02613">
    <property type="entry name" value="Nitrate_red_del"/>
    <property type="match status" value="1"/>
</dbReference>
<organism evidence="3 4">
    <name type="scientific">Nakamurella multipartita (strain ATCC 700099 / DSM 44233 / CIP 104796 / JCM 9543 / NBRC 105858 / Y-104)</name>
    <name type="common">Microsphaera multipartita</name>
    <dbReference type="NCBI Taxonomy" id="479431"/>
    <lineage>
        <taxon>Bacteria</taxon>
        <taxon>Bacillati</taxon>
        <taxon>Actinomycetota</taxon>
        <taxon>Actinomycetes</taxon>
        <taxon>Nakamurellales</taxon>
        <taxon>Nakamurellaceae</taxon>
        <taxon>Nakamurella</taxon>
    </lineage>
</organism>
<sequence>MRLRRRETDRTADRRVIWQSASLLLAYPDEAWADRLALVRAAIPALPPAAGEPLRRSVDRLAEQPTIDAAIRYVDTFDWRRRRTLFLTYYTAGDTRGRGVALLEFASAYRAVGAVPPAGELPDHLAVVLEFAATVDEDAGYRLLADHRTSIDLLHEGLQAMDSAYADVVRAVAATLPPPSEQDLLLARRLIMQGPPAEAVGLDPYPLAGPPTAAGRRAGPIDLLLTPNPRTPAGKAL</sequence>
<evidence type="ECO:0000313" key="4">
    <source>
        <dbReference type="Proteomes" id="UP000002218"/>
    </source>
</evidence>
<dbReference type="InterPro" id="IPR036411">
    <property type="entry name" value="TorD-like_sf"/>
</dbReference>
<reference evidence="4" key="1">
    <citation type="submission" date="2009-09" db="EMBL/GenBank/DDBJ databases">
        <title>The complete genome of Nakamurella multipartita DSM 44233.</title>
        <authorList>
            <consortium name="US DOE Joint Genome Institute (JGI-PGF)"/>
            <person name="Lucas S."/>
            <person name="Copeland A."/>
            <person name="Lapidus A."/>
            <person name="Glavina del Rio T."/>
            <person name="Dalin E."/>
            <person name="Tice H."/>
            <person name="Bruce D."/>
            <person name="Goodwin L."/>
            <person name="Pitluck S."/>
            <person name="Kyrpides N."/>
            <person name="Mavromatis K."/>
            <person name="Ivanova N."/>
            <person name="Ovchinnikova G."/>
            <person name="Sims D."/>
            <person name="Meincke L."/>
            <person name="Brettin T."/>
            <person name="Detter J.C."/>
            <person name="Han C."/>
            <person name="Larimer F."/>
            <person name="Land M."/>
            <person name="Hauser L."/>
            <person name="Markowitz V."/>
            <person name="Cheng J.-F."/>
            <person name="Hugenholtz P."/>
            <person name="Woyke T."/>
            <person name="Wu D."/>
            <person name="Klenk H.-P."/>
            <person name="Eisen J.A."/>
        </authorList>
    </citation>
    <scope>NUCLEOTIDE SEQUENCE [LARGE SCALE GENOMIC DNA]</scope>
    <source>
        <strain evidence="4">ATCC 700099 / DSM 44233 / CIP 104796 / JCM 9543 / NBRC 105858 / Y-104</strain>
    </source>
</reference>
<dbReference type="AlphaFoldDB" id="C8XAE8"/>
<dbReference type="InterPro" id="IPR020945">
    <property type="entry name" value="DMSO/NO3_reduct_chaperone"/>
</dbReference>
<dbReference type="HOGENOM" id="CLU_084469_1_0_11"/>
<evidence type="ECO:0000256" key="2">
    <source>
        <dbReference type="SAM" id="MobiDB-lite"/>
    </source>
</evidence>
<dbReference type="PANTHER" id="PTHR43680">
    <property type="entry name" value="NITRATE REDUCTASE MOLYBDENUM COFACTOR ASSEMBLY CHAPERONE"/>
    <property type="match status" value="1"/>
</dbReference>
<dbReference type="SUPFAM" id="SSF89155">
    <property type="entry name" value="TorD-like"/>
    <property type="match status" value="1"/>
</dbReference>
<proteinExistence type="predicted"/>
<keyword evidence="4" id="KW-1185">Reference proteome</keyword>
<name>C8XAE8_NAKMY</name>
<dbReference type="eggNOG" id="COG2180">
    <property type="taxonomic scope" value="Bacteria"/>
</dbReference>
<dbReference type="InterPro" id="IPR003765">
    <property type="entry name" value="NO3_reductase_chaperone_NarJ"/>
</dbReference>
<dbReference type="GO" id="GO:0051131">
    <property type="term" value="P:chaperone-mediated protein complex assembly"/>
    <property type="evidence" value="ECO:0007669"/>
    <property type="project" value="InterPro"/>
</dbReference>
<dbReference type="EMBL" id="CP001737">
    <property type="protein sequence ID" value="ACV77313.1"/>
    <property type="molecule type" value="Genomic_DNA"/>
</dbReference>
<dbReference type="FunCoup" id="C8XAE8">
    <property type="interactions" value="38"/>
</dbReference>
<feature type="region of interest" description="Disordered" evidence="2">
    <location>
        <begin position="212"/>
        <end position="237"/>
    </location>
</feature>
<dbReference type="GO" id="GO:0042128">
    <property type="term" value="P:nitrate assimilation"/>
    <property type="evidence" value="ECO:0007669"/>
    <property type="project" value="UniProtKB-KW"/>
</dbReference>
<dbReference type="RefSeq" id="WP_015746228.1">
    <property type="nucleotide sequence ID" value="NC_013235.1"/>
</dbReference>
<dbReference type="GO" id="GO:0016530">
    <property type="term" value="F:metallochaperone activity"/>
    <property type="evidence" value="ECO:0007669"/>
    <property type="project" value="TreeGrafter"/>
</dbReference>
<dbReference type="NCBIfam" id="TIGR00684">
    <property type="entry name" value="narJ"/>
    <property type="match status" value="1"/>
</dbReference>
<dbReference type="STRING" id="479431.Namu_0902"/>
<dbReference type="Proteomes" id="UP000002218">
    <property type="component" value="Chromosome"/>
</dbReference>
<evidence type="ECO:0000313" key="3">
    <source>
        <dbReference type="EMBL" id="ACV77313.1"/>
    </source>
</evidence>